<evidence type="ECO:0000313" key="5">
    <source>
        <dbReference type="EMBL" id="RUS71018.1"/>
    </source>
</evidence>
<name>A0A3S1AZA3_ELYCH</name>
<dbReference type="Pfam" id="PF01033">
    <property type="entry name" value="Somatomedin_B"/>
    <property type="match status" value="1"/>
</dbReference>
<dbReference type="EMBL" id="RQTK01001286">
    <property type="protein sequence ID" value="RUS71018.1"/>
    <property type="molecule type" value="Genomic_DNA"/>
</dbReference>
<evidence type="ECO:0000259" key="4">
    <source>
        <dbReference type="PROSITE" id="PS50958"/>
    </source>
</evidence>
<keyword evidence="1" id="KW-1015">Disulfide bond</keyword>
<feature type="region of interest" description="Disordered" evidence="2">
    <location>
        <begin position="68"/>
        <end position="102"/>
    </location>
</feature>
<evidence type="ECO:0000313" key="6">
    <source>
        <dbReference type="Proteomes" id="UP000271974"/>
    </source>
</evidence>
<keyword evidence="6" id="KW-1185">Reference proteome</keyword>
<organism evidence="5 6">
    <name type="scientific">Elysia chlorotica</name>
    <name type="common">Eastern emerald elysia</name>
    <name type="synonym">Sea slug</name>
    <dbReference type="NCBI Taxonomy" id="188477"/>
    <lineage>
        <taxon>Eukaryota</taxon>
        <taxon>Metazoa</taxon>
        <taxon>Spiralia</taxon>
        <taxon>Lophotrochozoa</taxon>
        <taxon>Mollusca</taxon>
        <taxon>Gastropoda</taxon>
        <taxon>Heterobranchia</taxon>
        <taxon>Euthyneura</taxon>
        <taxon>Panpulmonata</taxon>
        <taxon>Sacoglossa</taxon>
        <taxon>Placobranchoidea</taxon>
        <taxon>Plakobranchidae</taxon>
        <taxon>Elysia</taxon>
    </lineage>
</organism>
<dbReference type="InterPro" id="IPR036024">
    <property type="entry name" value="Somatomedin_B-like_dom_sf"/>
</dbReference>
<sequence>MAFYLAMAAVMATALQTCPDSFRVSCEKTHISELAVNNSRSLEQASGMGLPEGFSLTDQMSDIVFPDNSSSTHQAELSDTIHTATKRPGLKDPSEVGQMTDPTTRDKQFAKKITPWLSPPSQVDHIFGPMGSTRPPWYLESAWSWPETNVTDSESLQKMLREIENSIEYYGTRYFTYVISGYELSATPELDSVMSQHNMCGQVEVRTRISCVGRCGRTSDTRTMPSQCACDTDCFLHSDCCEDMKQVCPEQFVEATVKMYAQYENFAGSMSCSMPHWPLLMSQISSTLAHASSPLEVTVLCEEGFFHTALQNSVVGALLYGYCSLEDASSFGNHLTYNRLCGRPEVLVCETNGANNFPTFYPVHLYCYQHPMTANLISRYANGFRGMEVVSRHGNCSYLLDSRNATGVQFEDPAASSETKTLYKLLFAKEPGEMALYLQDNETGSMRCTGGPANAEWKCSMNDCFEKRLLDNVSNTCYLPDRVSLQVFIYNSDLEQSKSGLTRSSQVGPCLCLKAQAVLSEARPWRFLFDSEAMQNGQCSLRIYHNAGSRTLDSNGTNSLTFNETANWQKEIDGESSDGPKHVFQGEGSDGQEDVVNGETESSGVRTGGTGAFNDSSTFTSFSARLRDLWRDRVSLCGEENFAAVQICFHNGTSIGAQSTCFLLPKEEAQVEEKPSVQADRASVGRICRSVSVETTALTLALLALFGR</sequence>
<protein>
    <recommendedName>
        <fullName evidence="4">SMB domain-containing protein</fullName>
    </recommendedName>
</protein>
<reference evidence="5 6" key="1">
    <citation type="submission" date="2019-01" db="EMBL/GenBank/DDBJ databases">
        <title>A draft genome assembly of the solar-powered sea slug Elysia chlorotica.</title>
        <authorList>
            <person name="Cai H."/>
            <person name="Li Q."/>
            <person name="Fang X."/>
            <person name="Li J."/>
            <person name="Curtis N.E."/>
            <person name="Altenburger A."/>
            <person name="Shibata T."/>
            <person name="Feng M."/>
            <person name="Maeda T."/>
            <person name="Schwartz J.A."/>
            <person name="Shigenobu S."/>
            <person name="Lundholm N."/>
            <person name="Nishiyama T."/>
            <person name="Yang H."/>
            <person name="Hasebe M."/>
            <person name="Li S."/>
            <person name="Pierce S.K."/>
            <person name="Wang J."/>
        </authorList>
    </citation>
    <scope>NUCLEOTIDE SEQUENCE [LARGE SCALE GENOMIC DNA]</scope>
    <source>
        <strain evidence="5">EC2010</strain>
        <tissue evidence="5">Whole organism of an adult</tissue>
    </source>
</reference>
<dbReference type="SUPFAM" id="SSF90188">
    <property type="entry name" value="Somatomedin B domain"/>
    <property type="match status" value="1"/>
</dbReference>
<feature type="domain" description="SMB" evidence="4">
    <location>
        <begin position="207"/>
        <end position="256"/>
    </location>
</feature>
<evidence type="ECO:0000256" key="3">
    <source>
        <dbReference type="SAM" id="SignalP"/>
    </source>
</evidence>
<feature type="compositionally biased region" description="Basic and acidic residues" evidence="2">
    <location>
        <begin position="571"/>
        <end position="581"/>
    </location>
</feature>
<proteinExistence type="predicted"/>
<dbReference type="OrthoDB" id="10616275at2759"/>
<accession>A0A3S1AZA3</accession>
<feature type="signal peptide" evidence="3">
    <location>
        <begin position="1"/>
        <end position="17"/>
    </location>
</feature>
<evidence type="ECO:0000256" key="2">
    <source>
        <dbReference type="SAM" id="MobiDB-lite"/>
    </source>
</evidence>
<dbReference type="PROSITE" id="PS50958">
    <property type="entry name" value="SMB_2"/>
    <property type="match status" value="1"/>
</dbReference>
<evidence type="ECO:0000256" key="1">
    <source>
        <dbReference type="ARBA" id="ARBA00023157"/>
    </source>
</evidence>
<dbReference type="AlphaFoldDB" id="A0A3S1AZA3"/>
<gene>
    <name evidence="5" type="ORF">EGW08_021220</name>
</gene>
<comment type="caution">
    <text evidence="5">The sequence shown here is derived from an EMBL/GenBank/DDBJ whole genome shotgun (WGS) entry which is preliminary data.</text>
</comment>
<feature type="region of interest" description="Disordered" evidence="2">
    <location>
        <begin position="571"/>
        <end position="610"/>
    </location>
</feature>
<keyword evidence="3" id="KW-0732">Signal</keyword>
<dbReference type="InterPro" id="IPR001212">
    <property type="entry name" value="Somatomedin_B_dom"/>
</dbReference>
<feature type="compositionally biased region" description="Polar residues" evidence="2">
    <location>
        <begin position="68"/>
        <end position="83"/>
    </location>
</feature>
<dbReference type="Gene3D" id="4.10.410.20">
    <property type="match status" value="1"/>
</dbReference>
<dbReference type="Proteomes" id="UP000271974">
    <property type="component" value="Unassembled WGS sequence"/>
</dbReference>
<feature type="chain" id="PRO_5018617426" description="SMB domain-containing protein" evidence="3">
    <location>
        <begin position="18"/>
        <end position="708"/>
    </location>
</feature>